<dbReference type="InterPro" id="IPR004360">
    <property type="entry name" value="Glyas_Fos-R_dOase_dom"/>
</dbReference>
<proteinExistence type="predicted"/>
<evidence type="ECO:0000313" key="3">
    <source>
        <dbReference type="Proteomes" id="UP000290819"/>
    </source>
</evidence>
<dbReference type="EMBL" id="MZXW01000004">
    <property type="protein sequence ID" value="RXT54242.1"/>
    <property type="molecule type" value="Genomic_DNA"/>
</dbReference>
<reference evidence="2 3" key="1">
    <citation type="submission" date="2017-03" db="EMBL/GenBank/DDBJ databases">
        <authorList>
            <person name="Safronova V.I."/>
            <person name="Sazanova A.L."/>
            <person name="Chirak E.R."/>
        </authorList>
    </citation>
    <scope>NUCLEOTIDE SEQUENCE [LARGE SCALE GENOMIC DNA]</scope>
    <source>
        <strain evidence="2 3">Opo-243</strain>
    </source>
</reference>
<accession>A0A4Q1VPP1</accession>
<organism evidence="2 3">
    <name type="scientific">Bradyrhizobium betae</name>
    <dbReference type="NCBI Taxonomy" id="244734"/>
    <lineage>
        <taxon>Bacteria</taxon>
        <taxon>Pseudomonadati</taxon>
        <taxon>Pseudomonadota</taxon>
        <taxon>Alphaproteobacteria</taxon>
        <taxon>Hyphomicrobiales</taxon>
        <taxon>Nitrobacteraceae</taxon>
        <taxon>Bradyrhizobium</taxon>
    </lineage>
</organism>
<keyword evidence="2" id="KW-0560">Oxidoreductase</keyword>
<evidence type="ECO:0000259" key="1">
    <source>
        <dbReference type="PROSITE" id="PS51819"/>
    </source>
</evidence>
<gene>
    <name evidence="2" type="ORF">B5V03_02025</name>
</gene>
<dbReference type="CDD" id="cd07258">
    <property type="entry name" value="PpCmtC_C"/>
    <property type="match status" value="1"/>
</dbReference>
<evidence type="ECO:0000313" key="2">
    <source>
        <dbReference type="EMBL" id="RXT54242.1"/>
    </source>
</evidence>
<dbReference type="InterPro" id="IPR029068">
    <property type="entry name" value="Glyas_Bleomycin-R_OHBP_Dase"/>
</dbReference>
<dbReference type="CDD" id="cd08361">
    <property type="entry name" value="PpCmtC_N"/>
    <property type="match status" value="1"/>
</dbReference>
<keyword evidence="2" id="KW-0223">Dioxygenase</keyword>
<dbReference type="Gene3D" id="3.10.180.10">
    <property type="entry name" value="2,3-Dihydroxybiphenyl 1,2-Dioxygenase, domain 1"/>
    <property type="match status" value="2"/>
</dbReference>
<comment type="caution">
    <text evidence="2">The sequence shown here is derived from an EMBL/GenBank/DDBJ whole genome shotgun (WGS) entry which is preliminary data.</text>
</comment>
<sequence>MIELKDVSYVRLGTQDLDQAEAFATRALGLQVGDRGKNATHLRSDERAHTLCYYQGNPQEQVVAFEVDKSPSLDAAAATLEALGHHVHVGTPAECDERKVRAFIGFKDPSGNGIELVVGPARSGKRYFASRDAGIRGFSHVGLYSTDPMRDEKFWTEVCNARVSDRIGDVALMRINAIHHTIALAPAAGPGIHHVNHQVQSNDDVLRSFYHLSDQGVPILFGPGRHPTSGARFLYFRGHDGMVFEYSVGVDEIEDEESHRPRQFNYEPSSVCMWGARSVMVKSQ</sequence>
<dbReference type="SUPFAM" id="SSF54593">
    <property type="entry name" value="Glyoxalase/Bleomycin resistance protein/Dihydroxybiphenyl dioxygenase"/>
    <property type="match status" value="1"/>
</dbReference>
<dbReference type="Proteomes" id="UP000290819">
    <property type="component" value="Unassembled WGS sequence"/>
</dbReference>
<protein>
    <submittedName>
        <fullName evidence="2">Glyoxalase/bleomycin resistance/extradiol dioxygenase family protein</fullName>
    </submittedName>
</protein>
<dbReference type="Pfam" id="PF00903">
    <property type="entry name" value="Glyoxalase"/>
    <property type="match status" value="2"/>
</dbReference>
<dbReference type="PROSITE" id="PS51819">
    <property type="entry name" value="VOC"/>
    <property type="match status" value="2"/>
</dbReference>
<name>A0A4Q1VPP1_9BRAD</name>
<dbReference type="InterPro" id="IPR037523">
    <property type="entry name" value="VOC_core"/>
</dbReference>
<dbReference type="RefSeq" id="WP_129267587.1">
    <property type="nucleotide sequence ID" value="NZ_MZXW01000004.1"/>
</dbReference>
<feature type="domain" description="VOC" evidence="1">
    <location>
        <begin position="6"/>
        <end position="119"/>
    </location>
</feature>
<keyword evidence="3" id="KW-1185">Reference proteome</keyword>
<dbReference type="GO" id="GO:0051213">
    <property type="term" value="F:dioxygenase activity"/>
    <property type="evidence" value="ECO:0007669"/>
    <property type="project" value="UniProtKB-KW"/>
</dbReference>
<dbReference type="OrthoDB" id="9803142at2"/>
<dbReference type="AlphaFoldDB" id="A0A4Q1VPP1"/>
<feature type="domain" description="VOC" evidence="1">
    <location>
        <begin position="137"/>
        <end position="249"/>
    </location>
</feature>